<proteinExistence type="inferred from homology"/>
<keyword evidence="8" id="KW-1185">Reference proteome</keyword>
<evidence type="ECO:0000313" key="8">
    <source>
        <dbReference type="Proteomes" id="UP000547209"/>
    </source>
</evidence>
<dbReference type="GO" id="GO:0003714">
    <property type="term" value="F:transcription corepressor activity"/>
    <property type="evidence" value="ECO:0007669"/>
    <property type="project" value="InterPro"/>
</dbReference>
<dbReference type="Pfam" id="PF02826">
    <property type="entry name" value="2-Hacid_dh_C"/>
    <property type="match status" value="1"/>
</dbReference>
<dbReference type="CDD" id="cd05299">
    <property type="entry name" value="CtBP_dh"/>
    <property type="match status" value="1"/>
</dbReference>
<evidence type="ECO:0000259" key="5">
    <source>
        <dbReference type="Pfam" id="PF00389"/>
    </source>
</evidence>
<comment type="caution">
    <text evidence="7">The sequence shown here is derived from an EMBL/GenBank/DDBJ whole genome shotgun (WGS) entry which is preliminary data.</text>
</comment>
<dbReference type="Pfam" id="PF00389">
    <property type="entry name" value="2-Hacid_dh"/>
    <property type="match status" value="1"/>
</dbReference>
<evidence type="ECO:0000256" key="4">
    <source>
        <dbReference type="RuleBase" id="RU003719"/>
    </source>
</evidence>
<comment type="similarity">
    <text evidence="1 4">Belongs to the D-isomer specific 2-hydroxyacid dehydrogenase family.</text>
</comment>
<evidence type="ECO:0000256" key="3">
    <source>
        <dbReference type="ARBA" id="ARBA00023027"/>
    </source>
</evidence>
<evidence type="ECO:0000259" key="6">
    <source>
        <dbReference type="Pfam" id="PF02826"/>
    </source>
</evidence>
<keyword evidence="2 4" id="KW-0560">Oxidoreductase</keyword>
<dbReference type="InterPro" id="IPR006140">
    <property type="entry name" value="D-isomer_DH_NAD-bd"/>
</dbReference>
<dbReference type="EMBL" id="JACJVP010000011">
    <property type="protein sequence ID" value="MBB6670780.1"/>
    <property type="molecule type" value="Genomic_DNA"/>
</dbReference>
<keyword evidence="3" id="KW-0520">NAD</keyword>
<dbReference type="InterPro" id="IPR050418">
    <property type="entry name" value="D-iso_2-hydroxyacid_DH_PdxB"/>
</dbReference>
<dbReference type="InterPro" id="IPR036291">
    <property type="entry name" value="NAD(P)-bd_dom_sf"/>
</dbReference>
<evidence type="ECO:0000256" key="2">
    <source>
        <dbReference type="ARBA" id="ARBA00023002"/>
    </source>
</evidence>
<dbReference type="InterPro" id="IPR006139">
    <property type="entry name" value="D-isomer_2_OHA_DH_cat_dom"/>
</dbReference>
<dbReference type="Gene3D" id="3.40.50.720">
    <property type="entry name" value="NAD(P)-binding Rossmann-like Domain"/>
    <property type="match status" value="2"/>
</dbReference>
<sequence length="323" mass="35866">MTYRIAYVNVGFLDTLIEDRIAAEAGMRIDYFNGMDTKELPQQVKDADAVIVTLEKFTDDLMSRIPNLKVIGRMGVGTDSLDIEAATRRGIPIINIPDYCIEEVALQAVSLMLAAHRKVVPANKLVSERRWGMDGIRPIHALSGLTLGLLGMGRIGVKVIEYMRAMVGAIAVYDPYLTPDKAPPGVKLVSLEELLSESDMISVHCPLSPETRYLINRENIAKMEKKPIVVNVSRGPIIHEEDLLEGLNSGQVRYAALDVLEQEPPEPSHPLLDHPNALITSHIAWYSEEAQVRMRELSIRRVIDYLEGRSVPTIVNPQAVGAR</sequence>
<gene>
    <name evidence="7" type="ORF">H7C19_08775</name>
</gene>
<dbReference type="InterPro" id="IPR043322">
    <property type="entry name" value="CtBP"/>
</dbReference>
<organism evidence="7 8">
    <name type="scientific">Cohnella nanjingensis</name>
    <dbReference type="NCBI Taxonomy" id="1387779"/>
    <lineage>
        <taxon>Bacteria</taxon>
        <taxon>Bacillati</taxon>
        <taxon>Bacillota</taxon>
        <taxon>Bacilli</taxon>
        <taxon>Bacillales</taxon>
        <taxon>Paenibacillaceae</taxon>
        <taxon>Cohnella</taxon>
    </lineage>
</organism>
<dbReference type="GO" id="GO:0051287">
    <property type="term" value="F:NAD binding"/>
    <property type="evidence" value="ECO:0007669"/>
    <property type="project" value="InterPro"/>
</dbReference>
<reference evidence="7 8" key="1">
    <citation type="submission" date="2020-08" db="EMBL/GenBank/DDBJ databases">
        <title>Cohnella phylogeny.</title>
        <authorList>
            <person name="Dunlap C."/>
        </authorList>
    </citation>
    <scope>NUCLEOTIDE SEQUENCE [LARGE SCALE GENOMIC DNA]</scope>
    <source>
        <strain evidence="7 8">DSM 28246</strain>
    </source>
</reference>
<dbReference type="RefSeq" id="WP_185142262.1">
    <property type="nucleotide sequence ID" value="NZ_JACJVP010000011.1"/>
</dbReference>
<feature type="domain" description="D-isomer specific 2-hydroxyacid dehydrogenase NAD-binding" evidence="6">
    <location>
        <begin position="109"/>
        <end position="284"/>
    </location>
</feature>
<dbReference type="SUPFAM" id="SSF51735">
    <property type="entry name" value="NAD(P)-binding Rossmann-fold domains"/>
    <property type="match status" value="1"/>
</dbReference>
<dbReference type="PANTHER" id="PTHR43761:SF1">
    <property type="entry name" value="D-ISOMER SPECIFIC 2-HYDROXYACID DEHYDROGENASE CATALYTIC DOMAIN-CONTAINING PROTEIN-RELATED"/>
    <property type="match status" value="1"/>
</dbReference>
<dbReference type="AlphaFoldDB" id="A0A7X0VE99"/>
<evidence type="ECO:0000256" key="1">
    <source>
        <dbReference type="ARBA" id="ARBA00005854"/>
    </source>
</evidence>
<name>A0A7X0VE99_9BACL</name>
<dbReference type="Proteomes" id="UP000547209">
    <property type="component" value="Unassembled WGS sequence"/>
</dbReference>
<dbReference type="SUPFAM" id="SSF52283">
    <property type="entry name" value="Formate/glycerate dehydrogenase catalytic domain-like"/>
    <property type="match status" value="1"/>
</dbReference>
<evidence type="ECO:0000313" key="7">
    <source>
        <dbReference type="EMBL" id="MBB6670780.1"/>
    </source>
</evidence>
<dbReference type="PANTHER" id="PTHR43761">
    <property type="entry name" value="D-ISOMER SPECIFIC 2-HYDROXYACID DEHYDROGENASE FAMILY PROTEIN (AFU_ORTHOLOGUE AFUA_1G13630)"/>
    <property type="match status" value="1"/>
</dbReference>
<feature type="domain" description="D-isomer specific 2-hydroxyacid dehydrogenase catalytic" evidence="5">
    <location>
        <begin position="23"/>
        <end position="316"/>
    </location>
</feature>
<dbReference type="GO" id="GO:0016616">
    <property type="term" value="F:oxidoreductase activity, acting on the CH-OH group of donors, NAD or NADP as acceptor"/>
    <property type="evidence" value="ECO:0007669"/>
    <property type="project" value="InterPro"/>
</dbReference>
<protein>
    <submittedName>
        <fullName evidence="7">C-terminal binding protein</fullName>
    </submittedName>
</protein>
<accession>A0A7X0VE99</accession>